<dbReference type="SMART" id="SM00054">
    <property type="entry name" value="EFh"/>
    <property type="match status" value="3"/>
</dbReference>
<evidence type="ECO:0000259" key="1">
    <source>
        <dbReference type="PROSITE" id="PS50222"/>
    </source>
</evidence>
<accession>A0ABT6S595</accession>
<proteinExistence type="predicted"/>
<dbReference type="Gene3D" id="1.10.238.10">
    <property type="entry name" value="EF-hand"/>
    <property type="match status" value="1"/>
</dbReference>
<evidence type="ECO:0000313" key="2">
    <source>
        <dbReference type="EMBL" id="MDI3403255.1"/>
    </source>
</evidence>
<gene>
    <name evidence="2" type="ORF">QIS96_05380</name>
</gene>
<dbReference type="RefSeq" id="WP_282541204.1">
    <property type="nucleotide sequence ID" value="NZ_JASCIQ010000004.1"/>
</dbReference>
<sequence length="181" mass="19322">MTALDNDAYGKKLAARFATFDSDGDSHVTISDFEGMARRILGQYDLPERSPKGQALVEGARHYFTGLAEAADSDRDGALTREEFVRAAHARLRGDADGFTQVIRPWATAVVDIADVNGDGTVHVAEWARMLRAMGATASGAPADAARVDADGDGVVSVDEVIASAVTFYTTDEPHDEFDEG</sequence>
<name>A0ABT6S595_9ACTN</name>
<dbReference type="InterPro" id="IPR011992">
    <property type="entry name" value="EF-hand-dom_pair"/>
</dbReference>
<dbReference type="Pfam" id="PF13202">
    <property type="entry name" value="EF-hand_5"/>
    <property type="match status" value="3"/>
</dbReference>
<feature type="domain" description="EF-hand" evidence="1">
    <location>
        <begin position="8"/>
        <end position="43"/>
    </location>
</feature>
<protein>
    <submittedName>
        <fullName evidence="2">EF-hand domain-containing protein</fullName>
    </submittedName>
</protein>
<dbReference type="InterPro" id="IPR002048">
    <property type="entry name" value="EF_hand_dom"/>
</dbReference>
<reference evidence="2 3" key="1">
    <citation type="submission" date="2023-05" db="EMBL/GenBank/DDBJ databases">
        <title>Draft genome sequence of Streptomyces sp. B-S-A6 isolated from a cave soil in Thailand.</title>
        <authorList>
            <person name="Chamroensaksri N."/>
            <person name="Muangham S."/>
        </authorList>
    </citation>
    <scope>NUCLEOTIDE SEQUENCE [LARGE SCALE GENOMIC DNA]</scope>
    <source>
        <strain evidence="2 3">B-S-A6</strain>
    </source>
</reference>
<keyword evidence="3" id="KW-1185">Reference proteome</keyword>
<feature type="domain" description="EF-hand" evidence="1">
    <location>
        <begin position="102"/>
        <end position="137"/>
    </location>
</feature>
<dbReference type="PROSITE" id="PS50222">
    <property type="entry name" value="EF_HAND_2"/>
    <property type="match status" value="2"/>
</dbReference>
<dbReference type="EMBL" id="JASCIQ010000004">
    <property type="protein sequence ID" value="MDI3403255.1"/>
    <property type="molecule type" value="Genomic_DNA"/>
</dbReference>
<dbReference type="PROSITE" id="PS00018">
    <property type="entry name" value="EF_HAND_1"/>
    <property type="match status" value="2"/>
</dbReference>
<dbReference type="SUPFAM" id="SSF47473">
    <property type="entry name" value="EF-hand"/>
    <property type="match status" value="1"/>
</dbReference>
<evidence type="ECO:0000313" key="3">
    <source>
        <dbReference type="Proteomes" id="UP001223978"/>
    </source>
</evidence>
<dbReference type="Proteomes" id="UP001223978">
    <property type="component" value="Unassembled WGS sequence"/>
</dbReference>
<organism evidence="2 3">
    <name type="scientific">Streptomyces cavernicola</name>
    <dbReference type="NCBI Taxonomy" id="3043613"/>
    <lineage>
        <taxon>Bacteria</taxon>
        <taxon>Bacillati</taxon>
        <taxon>Actinomycetota</taxon>
        <taxon>Actinomycetes</taxon>
        <taxon>Kitasatosporales</taxon>
        <taxon>Streptomycetaceae</taxon>
        <taxon>Streptomyces</taxon>
    </lineage>
</organism>
<dbReference type="InterPro" id="IPR018247">
    <property type="entry name" value="EF_Hand_1_Ca_BS"/>
</dbReference>
<comment type="caution">
    <text evidence="2">The sequence shown here is derived from an EMBL/GenBank/DDBJ whole genome shotgun (WGS) entry which is preliminary data.</text>
</comment>